<feature type="non-terminal residue" evidence="2">
    <location>
        <position position="1"/>
    </location>
</feature>
<proteinExistence type="predicted"/>
<organism evidence="2">
    <name type="scientific">marine metagenome</name>
    <dbReference type="NCBI Taxonomy" id="408172"/>
    <lineage>
        <taxon>unclassified sequences</taxon>
        <taxon>metagenomes</taxon>
        <taxon>ecological metagenomes</taxon>
    </lineage>
</organism>
<dbReference type="EMBL" id="UINC01041613">
    <property type="protein sequence ID" value="SVB43129.1"/>
    <property type="molecule type" value="Genomic_DNA"/>
</dbReference>
<accession>A0A382DY74</accession>
<sequence length="116" mass="13953">HFGRSGGSSIVYRLHRRTQERQIAVANHFRGIRIGIRHGRVGNPYRQYRKRRSDPDHRRSNRYRRHRYCHHAVGARCRRRSRGRFIHCRPTRLRRKQAIGGDGRARALPDGVWRRL</sequence>
<gene>
    <name evidence="2" type="ORF">METZ01_LOCUS195983</name>
</gene>
<name>A0A382DY74_9ZZZZ</name>
<feature type="region of interest" description="Disordered" evidence="1">
    <location>
        <begin position="43"/>
        <end position="63"/>
    </location>
</feature>
<protein>
    <submittedName>
        <fullName evidence="2">Uncharacterized protein</fullName>
    </submittedName>
</protein>
<evidence type="ECO:0000313" key="2">
    <source>
        <dbReference type="EMBL" id="SVB43129.1"/>
    </source>
</evidence>
<reference evidence="2" key="1">
    <citation type="submission" date="2018-05" db="EMBL/GenBank/DDBJ databases">
        <authorList>
            <person name="Lanie J.A."/>
            <person name="Ng W.-L."/>
            <person name="Kazmierczak K.M."/>
            <person name="Andrzejewski T.M."/>
            <person name="Davidsen T.M."/>
            <person name="Wayne K.J."/>
            <person name="Tettelin H."/>
            <person name="Glass J.I."/>
            <person name="Rusch D."/>
            <person name="Podicherti R."/>
            <person name="Tsui H.-C.T."/>
            <person name="Winkler M.E."/>
        </authorList>
    </citation>
    <scope>NUCLEOTIDE SEQUENCE</scope>
</reference>
<dbReference type="AlphaFoldDB" id="A0A382DY74"/>
<feature type="non-terminal residue" evidence="2">
    <location>
        <position position="116"/>
    </location>
</feature>
<evidence type="ECO:0000256" key="1">
    <source>
        <dbReference type="SAM" id="MobiDB-lite"/>
    </source>
</evidence>